<dbReference type="InterPro" id="IPR015889">
    <property type="entry name" value="Intradiol_dOase_core"/>
</dbReference>
<protein>
    <submittedName>
        <fullName evidence="2">Uncharacterized protein</fullName>
    </submittedName>
</protein>
<feature type="chain" id="PRO_5040850326" evidence="1">
    <location>
        <begin position="18"/>
        <end position="292"/>
    </location>
</feature>
<reference evidence="2" key="2">
    <citation type="journal article" date="2023" name="IMA Fungus">
        <title>Comparative genomic study of the Penicillium genus elucidates a diverse pangenome and 15 lateral gene transfer events.</title>
        <authorList>
            <person name="Petersen C."/>
            <person name="Sorensen T."/>
            <person name="Nielsen M.R."/>
            <person name="Sondergaard T.E."/>
            <person name="Sorensen J.L."/>
            <person name="Fitzpatrick D.A."/>
            <person name="Frisvad J.C."/>
            <person name="Nielsen K.L."/>
        </authorList>
    </citation>
    <scope>NUCLEOTIDE SEQUENCE</scope>
    <source>
        <strain evidence="2">IBT 20477</strain>
    </source>
</reference>
<dbReference type="EMBL" id="JAPQKQ010000002">
    <property type="protein sequence ID" value="KAJ5207717.1"/>
    <property type="molecule type" value="Genomic_DNA"/>
</dbReference>
<feature type="signal peptide" evidence="1">
    <location>
        <begin position="1"/>
        <end position="17"/>
    </location>
</feature>
<organism evidence="2 3">
    <name type="scientific">Penicillium cf. viridicatum</name>
    <dbReference type="NCBI Taxonomy" id="2972119"/>
    <lineage>
        <taxon>Eukaryota</taxon>
        <taxon>Fungi</taxon>
        <taxon>Dikarya</taxon>
        <taxon>Ascomycota</taxon>
        <taxon>Pezizomycotina</taxon>
        <taxon>Eurotiomycetes</taxon>
        <taxon>Eurotiomycetidae</taxon>
        <taxon>Eurotiales</taxon>
        <taxon>Aspergillaceae</taxon>
        <taxon>Penicillium</taxon>
    </lineage>
</organism>
<dbReference type="GO" id="GO:0016702">
    <property type="term" value="F:oxidoreductase activity, acting on single donors with incorporation of molecular oxygen, incorporation of two atoms of oxygen"/>
    <property type="evidence" value="ECO:0007669"/>
    <property type="project" value="InterPro"/>
</dbReference>
<accession>A0A9W9MUE8</accession>
<name>A0A9W9MUE8_9EURO</name>
<gene>
    <name evidence="2" type="ORF">N7449_002096</name>
</gene>
<dbReference type="SUPFAM" id="SSF49482">
    <property type="entry name" value="Aromatic compound dioxygenase"/>
    <property type="match status" value="1"/>
</dbReference>
<comment type="caution">
    <text evidence="2">The sequence shown here is derived from an EMBL/GenBank/DDBJ whole genome shotgun (WGS) entry which is preliminary data.</text>
</comment>
<dbReference type="Proteomes" id="UP001150942">
    <property type="component" value="Unassembled WGS sequence"/>
</dbReference>
<evidence type="ECO:0000256" key="1">
    <source>
        <dbReference type="SAM" id="SignalP"/>
    </source>
</evidence>
<evidence type="ECO:0000313" key="3">
    <source>
        <dbReference type="Proteomes" id="UP001150942"/>
    </source>
</evidence>
<evidence type="ECO:0000313" key="2">
    <source>
        <dbReference type="EMBL" id="KAJ5207717.1"/>
    </source>
</evidence>
<keyword evidence="3" id="KW-1185">Reference proteome</keyword>
<dbReference type="AlphaFoldDB" id="A0A9W9MUE8"/>
<dbReference type="OrthoDB" id="121380at2759"/>
<sequence length="292" mass="32196">MQFGKLALLAMAGLAIGHPGIHEPTSHNALSKKSFLHNAKRSLNLCADHLERRGVNARAKPRRAATVAKYQKRGIVVRDTDKVVNTSHHSSLDITPNTSESELFSKNPICILAPEGETGPFWVKGELVRSDDLYWDVWNCNSTGVYSGVQSSMNGNGNDATNLDKTFLCGIQKSNAHGVAQFKTTFPGQGELTWPEWVILVSPDTVSTTHILVCIAQLRASLHLHFSVRSSTGIFNPVNLVLPKLAVSPNSHEFQVHKCEKLPFVHPPWLAPRPPLRPGPHCWCRQRNSLLG</sequence>
<reference evidence="2" key="1">
    <citation type="submission" date="2022-11" db="EMBL/GenBank/DDBJ databases">
        <authorList>
            <person name="Petersen C."/>
        </authorList>
    </citation>
    <scope>NUCLEOTIDE SEQUENCE</scope>
    <source>
        <strain evidence="2">IBT 20477</strain>
    </source>
</reference>
<dbReference type="GO" id="GO:0005506">
    <property type="term" value="F:iron ion binding"/>
    <property type="evidence" value="ECO:0007669"/>
    <property type="project" value="InterPro"/>
</dbReference>
<dbReference type="PANTHER" id="PTHR34315">
    <property type="match status" value="1"/>
</dbReference>
<keyword evidence="1" id="KW-0732">Signal</keyword>
<dbReference type="Gene3D" id="2.60.130.10">
    <property type="entry name" value="Aromatic compound dioxygenase"/>
    <property type="match status" value="1"/>
</dbReference>
<proteinExistence type="predicted"/>
<dbReference type="PANTHER" id="PTHR34315:SF9">
    <property type="entry name" value="INTRADIOL RING-CLEAVAGE DIOXYGENASES DOMAIN-CONTAINING PROTEIN-RELATED"/>
    <property type="match status" value="1"/>
</dbReference>